<organism evidence="3 4">
    <name type="scientific">Dictyostelium purpureum</name>
    <name type="common">Slime mold</name>
    <dbReference type="NCBI Taxonomy" id="5786"/>
    <lineage>
        <taxon>Eukaryota</taxon>
        <taxon>Amoebozoa</taxon>
        <taxon>Evosea</taxon>
        <taxon>Eumycetozoa</taxon>
        <taxon>Dictyostelia</taxon>
        <taxon>Dictyosteliales</taxon>
        <taxon>Dictyosteliaceae</taxon>
        <taxon>Dictyostelium</taxon>
    </lineage>
</organism>
<proteinExistence type="predicted"/>
<evidence type="ECO:0000313" key="3">
    <source>
        <dbReference type="EMBL" id="EGC31235.1"/>
    </source>
</evidence>
<sequence length="534" mass="59157">MYKIFTIFLYVFFLISEISCQQILYISKNGNDNIAMCGFEQNGACLSVHGAIESYQKNVVSGLNINTNLTTLPQLILDISSGTYQENNTVLNIFGYNLTLQANETNGPVVFQQNQTFFEINPPIICPWTNPSLNKYANLATSSVTFSGIQFILYDNQNTTAPLPLLLNNVEYSTCSDFNTPNVESLTQIEIFNCTFTGNQSTALINSDYYGVMSNGYSEMIFKFGGLVNLDIQIISSSFVNISVSAIDSALISTINSHSPYNLLIDDCLFETIDLSYPSTLINNTLPLTFIGTPKNSVTLSNSLFHYFSSMWPVIFFNGSSDVLFDNIEFNTYSIGSSPVFKFLGYTNLFVDSSNFSTNFPIGEGSSSSSTSMFSLDSVMATFVGTYLNVNNGNPFDQHLTKDTFNISSLIYQEDSSLVIRESFLNTVVSNFITSSGGSIFIFGTQYQGLDMDEYTFYNNPQISIKCTPSNPTVLNGPGTNPSSYHPESCSVPSLKNQIGWYFLAAAIGIIIAVFIMIVLFFSCRHKLSYRQIN</sequence>
<evidence type="ECO:0000256" key="1">
    <source>
        <dbReference type="SAM" id="Phobius"/>
    </source>
</evidence>
<protein>
    <submittedName>
        <fullName evidence="3">Uncharacterized protein</fullName>
    </submittedName>
</protein>
<evidence type="ECO:0000313" key="4">
    <source>
        <dbReference type="Proteomes" id="UP000001064"/>
    </source>
</evidence>
<keyword evidence="1" id="KW-0472">Membrane</keyword>
<dbReference type="EMBL" id="GL871267">
    <property type="protein sequence ID" value="EGC31235.1"/>
    <property type="molecule type" value="Genomic_DNA"/>
</dbReference>
<keyword evidence="1" id="KW-0812">Transmembrane</keyword>
<reference evidence="4" key="1">
    <citation type="journal article" date="2011" name="Genome Biol.">
        <title>Comparative genomics of the social amoebae Dictyostelium discoideum and Dictyostelium purpureum.</title>
        <authorList>
            <consortium name="US DOE Joint Genome Institute (JGI-PGF)"/>
            <person name="Sucgang R."/>
            <person name="Kuo A."/>
            <person name="Tian X."/>
            <person name="Salerno W."/>
            <person name="Parikh A."/>
            <person name="Feasley C.L."/>
            <person name="Dalin E."/>
            <person name="Tu H."/>
            <person name="Huang E."/>
            <person name="Barry K."/>
            <person name="Lindquist E."/>
            <person name="Shapiro H."/>
            <person name="Bruce D."/>
            <person name="Schmutz J."/>
            <person name="Salamov A."/>
            <person name="Fey P."/>
            <person name="Gaudet P."/>
            <person name="Anjard C."/>
            <person name="Babu M.M."/>
            <person name="Basu S."/>
            <person name="Bushmanova Y."/>
            <person name="van der Wel H."/>
            <person name="Katoh-Kurasawa M."/>
            <person name="Dinh C."/>
            <person name="Coutinho P.M."/>
            <person name="Saito T."/>
            <person name="Elias M."/>
            <person name="Schaap P."/>
            <person name="Kay R.R."/>
            <person name="Henrissat B."/>
            <person name="Eichinger L."/>
            <person name="Rivero F."/>
            <person name="Putnam N.H."/>
            <person name="West C.M."/>
            <person name="Loomis W.F."/>
            <person name="Chisholm R.L."/>
            <person name="Shaulsky G."/>
            <person name="Strassmann J.E."/>
            <person name="Queller D.C."/>
            <person name="Kuspa A."/>
            <person name="Grigoriev I.V."/>
        </authorList>
    </citation>
    <scope>NUCLEOTIDE SEQUENCE [LARGE SCALE GENOMIC DNA]</scope>
    <source>
        <strain evidence="4">QSDP1</strain>
    </source>
</reference>
<name>F0ZXU7_DICPU</name>
<dbReference type="AlphaFoldDB" id="F0ZXU7"/>
<feature type="chain" id="PRO_5003262903" evidence="2">
    <location>
        <begin position="21"/>
        <end position="534"/>
    </location>
</feature>
<dbReference type="KEGG" id="dpp:DICPUDRAFT_82858"/>
<keyword evidence="4" id="KW-1185">Reference proteome</keyword>
<dbReference type="Proteomes" id="UP000001064">
    <property type="component" value="Unassembled WGS sequence"/>
</dbReference>
<dbReference type="InParanoid" id="F0ZXU7"/>
<feature type="signal peptide" evidence="2">
    <location>
        <begin position="1"/>
        <end position="20"/>
    </location>
</feature>
<dbReference type="VEuPathDB" id="AmoebaDB:DICPUDRAFT_82858"/>
<dbReference type="GeneID" id="10505985"/>
<dbReference type="RefSeq" id="XP_003292238.1">
    <property type="nucleotide sequence ID" value="XM_003292190.1"/>
</dbReference>
<keyword evidence="2" id="KW-0732">Signal</keyword>
<accession>F0ZXU7</accession>
<keyword evidence="1" id="KW-1133">Transmembrane helix</keyword>
<feature type="transmembrane region" description="Helical" evidence="1">
    <location>
        <begin position="499"/>
        <end position="522"/>
    </location>
</feature>
<gene>
    <name evidence="3" type="ORF">DICPUDRAFT_82858</name>
</gene>
<evidence type="ECO:0000256" key="2">
    <source>
        <dbReference type="SAM" id="SignalP"/>
    </source>
</evidence>